<dbReference type="OrthoDB" id="431715at2759"/>
<feature type="domain" description="U3 small nucleolar RNA-associated protein 15 C-terminal" evidence="9">
    <location>
        <begin position="344"/>
        <end position="489"/>
    </location>
</feature>
<dbReference type="InterPro" id="IPR015943">
    <property type="entry name" value="WD40/YVTN_repeat-like_dom_sf"/>
</dbReference>
<dbReference type="PRINTS" id="PR00320">
    <property type="entry name" value="GPROTEINBRPT"/>
</dbReference>
<evidence type="ECO:0000313" key="11">
    <source>
        <dbReference type="Proteomes" id="UP000507470"/>
    </source>
</evidence>
<dbReference type="EMBL" id="CACVKT020005356">
    <property type="protein sequence ID" value="CAC5394696.1"/>
    <property type="molecule type" value="Genomic_DNA"/>
</dbReference>
<dbReference type="PANTHER" id="PTHR19924">
    <property type="entry name" value="UTP15 U3 SMALL NUCLEOLAR RNA-ASSOCIATED PROTEIN 15 FAMILY MEMBER"/>
    <property type="match status" value="1"/>
</dbReference>
<accession>A0A6J8CGT2</accession>
<evidence type="ECO:0000256" key="6">
    <source>
        <dbReference type="ARBA" id="ARBA00023242"/>
    </source>
</evidence>
<reference evidence="10 11" key="1">
    <citation type="submission" date="2020-06" db="EMBL/GenBank/DDBJ databases">
        <authorList>
            <person name="Li R."/>
            <person name="Bekaert M."/>
        </authorList>
    </citation>
    <scope>NUCLEOTIDE SEQUENCE [LARGE SCALE GENOMIC DNA]</scope>
    <source>
        <strain evidence="11">wild</strain>
    </source>
</reference>
<name>A0A6J8CGT2_MYTCO</name>
<dbReference type="InterPro" id="IPR001680">
    <property type="entry name" value="WD40_rpt"/>
</dbReference>
<evidence type="ECO:0000256" key="1">
    <source>
        <dbReference type="ARBA" id="ARBA00004604"/>
    </source>
</evidence>
<evidence type="ECO:0000256" key="8">
    <source>
        <dbReference type="PROSITE-ProRule" id="PRU00221"/>
    </source>
</evidence>
<dbReference type="GO" id="GO:0045943">
    <property type="term" value="P:positive regulation of transcription by RNA polymerase I"/>
    <property type="evidence" value="ECO:0007669"/>
    <property type="project" value="TreeGrafter"/>
</dbReference>
<comment type="subcellular location">
    <subcellularLocation>
        <location evidence="1">Nucleus</location>
        <location evidence="1">Nucleolus</location>
    </subcellularLocation>
</comment>
<dbReference type="PROSITE" id="PS50294">
    <property type="entry name" value="WD_REPEATS_REGION"/>
    <property type="match status" value="2"/>
</dbReference>
<dbReference type="Proteomes" id="UP000507470">
    <property type="component" value="Unassembled WGS sequence"/>
</dbReference>
<keyword evidence="4 8" id="KW-0853">WD repeat</keyword>
<dbReference type="AlphaFoldDB" id="A0A6J8CGT2"/>
<dbReference type="InterPro" id="IPR036322">
    <property type="entry name" value="WD40_repeat_dom_sf"/>
</dbReference>
<keyword evidence="5" id="KW-0677">Repeat</keyword>
<dbReference type="Gene3D" id="2.130.10.10">
    <property type="entry name" value="YVTN repeat-like/Quinoprotein amine dehydrogenase"/>
    <property type="match status" value="2"/>
</dbReference>
<gene>
    <name evidence="10" type="ORF">MCOR_29425</name>
</gene>
<dbReference type="PROSITE" id="PS00678">
    <property type="entry name" value="WD_REPEATS_1"/>
    <property type="match status" value="2"/>
</dbReference>
<organism evidence="10 11">
    <name type="scientific">Mytilus coruscus</name>
    <name type="common">Sea mussel</name>
    <dbReference type="NCBI Taxonomy" id="42192"/>
    <lineage>
        <taxon>Eukaryota</taxon>
        <taxon>Metazoa</taxon>
        <taxon>Spiralia</taxon>
        <taxon>Lophotrochozoa</taxon>
        <taxon>Mollusca</taxon>
        <taxon>Bivalvia</taxon>
        <taxon>Autobranchia</taxon>
        <taxon>Pteriomorphia</taxon>
        <taxon>Mytilida</taxon>
        <taxon>Mytiloidea</taxon>
        <taxon>Mytilidae</taxon>
        <taxon>Mytilinae</taxon>
        <taxon>Mytilus</taxon>
    </lineage>
</organism>
<keyword evidence="3" id="KW-0698">rRNA processing</keyword>
<keyword evidence="11" id="KW-1185">Reference proteome</keyword>
<evidence type="ECO:0000256" key="2">
    <source>
        <dbReference type="ARBA" id="ARBA00018260"/>
    </source>
</evidence>
<dbReference type="InterPro" id="IPR019775">
    <property type="entry name" value="WD40_repeat_CS"/>
</dbReference>
<feature type="repeat" description="WD" evidence="8">
    <location>
        <begin position="161"/>
        <end position="203"/>
    </location>
</feature>
<feature type="repeat" description="WD" evidence="8">
    <location>
        <begin position="119"/>
        <end position="160"/>
    </location>
</feature>
<dbReference type="PANTHER" id="PTHR19924:SF26">
    <property type="entry name" value="U3 SMALL NUCLEOLAR RNA-ASSOCIATED PROTEIN 15 HOMOLOG"/>
    <property type="match status" value="1"/>
</dbReference>
<dbReference type="Pfam" id="PF09384">
    <property type="entry name" value="UTP15_C"/>
    <property type="match status" value="1"/>
</dbReference>
<dbReference type="CDD" id="cd00200">
    <property type="entry name" value="WD40"/>
    <property type="match status" value="1"/>
</dbReference>
<evidence type="ECO:0000259" key="9">
    <source>
        <dbReference type="Pfam" id="PF09384"/>
    </source>
</evidence>
<keyword evidence="6" id="KW-0539">Nucleus</keyword>
<dbReference type="GO" id="GO:0005730">
    <property type="term" value="C:nucleolus"/>
    <property type="evidence" value="ECO:0007669"/>
    <property type="project" value="UniProtKB-SubCell"/>
</dbReference>
<evidence type="ECO:0000256" key="4">
    <source>
        <dbReference type="ARBA" id="ARBA00022574"/>
    </source>
</evidence>
<dbReference type="SUPFAM" id="SSF50978">
    <property type="entry name" value="WD40 repeat-like"/>
    <property type="match status" value="1"/>
</dbReference>
<evidence type="ECO:0000256" key="5">
    <source>
        <dbReference type="ARBA" id="ARBA00022737"/>
    </source>
</evidence>
<evidence type="ECO:0000313" key="10">
    <source>
        <dbReference type="EMBL" id="CAC5394696.1"/>
    </source>
</evidence>
<dbReference type="Pfam" id="PF00400">
    <property type="entry name" value="WD40"/>
    <property type="match status" value="3"/>
</dbReference>
<dbReference type="GO" id="GO:0006364">
    <property type="term" value="P:rRNA processing"/>
    <property type="evidence" value="ECO:0007669"/>
    <property type="project" value="UniProtKB-KW"/>
</dbReference>
<evidence type="ECO:0000256" key="3">
    <source>
        <dbReference type="ARBA" id="ARBA00022552"/>
    </source>
</evidence>
<proteinExistence type="predicted"/>
<protein>
    <recommendedName>
        <fullName evidence="2">U3 small nucleolar RNA-associated protein 15 homolog</fullName>
    </recommendedName>
</protein>
<dbReference type="SMART" id="SM00320">
    <property type="entry name" value="WD40"/>
    <property type="match status" value="6"/>
</dbReference>
<sequence>MAASFKKTEIKTIPRVGEIITTDTLFWKSLEVPVTKKEYGPITHIEFSPVEPHNFAVTNSTRVQIYSPKSLQVVKTISRFREQAHCGSFRDDGRLLVAGGDGGEVKLFDVDGKSLLRVFKGHKGSVHVTKFLLDRLHLFSGSDDNSVCLWDIPTENQLISYKDHQDYVRCGVASLASKDIILTGSYDHTVKMWDTRTQDCAMSVNHGHPVESVLMFPSGGIFMSAGGNVIKVWDALAGGRLLTTLCHHHKTITTLTFCKNYQRLISGSIDRHIKVYDVSTYQVVHTLDVPGSVLSVGVPADDNLLVVGTAEGLLSMQRRKSDEDKNVRKKKRPASYKFFLKGQNYTPSSEDQIYEHKKKEKLQKYDKFFRKFEYSKALDAAIHVRSKEPEVTVSVVQELIRREGLKPALAARDDKSLGFIIRFIQRNISNPRFTSTLTDVAGVLLDMYNSHIGQCAEVDALLQRLRTTVKQEVEYMKQLMETMGTMDMLFAAVSTNQNKQSHSNSLDVLTPSAEAQTS</sequence>
<dbReference type="InterPro" id="IPR018983">
    <property type="entry name" value="U3_snoRNA-assocProt_15_C"/>
</dbReference>
<feature type="repeat" description="WD" evidence="8">
    <location>
        <begin position="245"/>
        <end position="286"/>
    </location>
</feature>
<dbReference type="PROSITE" id="PS50082">
    <property type="entry name" value="WD_REPEATS_2"/>
    <property type="match status" value="3"/>
</dbReference>
<evidence type="ECO:0000256" key="7">
    <source>
        <dbReference type="ARBA" id="ARBA00045437"/>
    </source>
</evidence>
<dbReference type="InterPro" id="IPR020472">
    <property type="entry name" value="WD40_PAC1"/>
</dbReference>
<comment type="function">
    <text evidence="7">Ribosome biogenesis factor. Involved in nucleolar processing of pre-18S ribosomal RNA. Required for optimal pre-ribosomal RNA transcription by RNA polymerase I. Part of the small subunit (SSU) processome, first precursor of the small eukaryotic ribosomal subunit. During the assembly of the SSU processome in the nucleolus, many ribosome biogenesis factors, an RNA chaperone and ribosomal proteins associate with the nascent pre-rRNA and work in concert to generate RNA folding, modifications, rearrangements and cleavage as well as targeted degradation of pre-ribosomal RNA by the RNA exosome.</text>
</comment>